<evidence type="ECO:0000313" key="5">
    <source>
        <dbReference type="WBParaSite" id="PgR009X_g114_t01"/>
    </source>
</evidence>
<organism evidence="4 5">
    <name type="scientific">Parascaris univalens</name>
    <name type="common">Nematode worm</name>
    <dbReference type="NCBI Taxonomy" id="6257"/>
    <lineage>
        <taxon>Eukaryota</taxon>
        <taxon>Metazoa</taxon>
        <taxon>Ecdysozoa</taxon>
        <taxon>Nematoda</taxon>
        <taxon>Chromadorea</taxon>
        <taxon>Rhabditida</taxon>
        <taxon>Spirurina</taxon>
        <taxon>Ascaridomorpha</taxon>
        <taxon>Ascaridoidea</taxon>
        <taxon>Ascarididae</taxon>
        <taxon>Parascaris</taxon>
    </lineage>
</organism>
<protein>
    <submittedName>
        <fullName evidence="5">Uncharacterized protein</fullName>
    </submittedName>
</protein>
<evidence type="ECO:0000256" key="3">
    <source>
        <dbReference type="ARBA" id="ARBA00023242"/>
    </source>
</evidence>
<dbReference type="GO" id="GO:0043596">
    <property type="term" value="C:nuclear replication fork"/>
    <property type="evidence" value="ECO:0007669"/>
    <property type="project" value="TreeGrafter"/>
</dbReference>
<dbReference type="PANTHER" id="PTHR46358:SF1">
    <property type="entry name" value="TONSOKU-LIKE PROTEIN"/>
    <property type="match status" value="1"/>
</dbReference>
<dbReference type="AlphaFoldDB" id="A0A915AJP1"/>
<keyword evidence="3" id="KW-0539">Nucleus</keyword>
<dbReference type="WBParaSite" id="PgR009X_g114_t01">
    <property type="protein sequence ID" value="PgR009X_g114_t01"/>
    <property type="gene ID" value="PgR009X_g114"/>
</dbReference>
<keyword evidence="2" id="KW-0677">Repeat</keyword>
<proteinExistence type="predicted"/>
<dbReference type="Pfam" id="PF13516">
    <property type="entry name" value="LRR_6"/>
    <property type="match status" value="1"/>
</dbReference>
<evidence type="ECO:0000313" key="4">
    <source>
        <dbReference type="Proteomes" id="UP000887569"/>
    </source>
</evidence>
<sequence length="301" mass="32566">AGVMHNILRALGDTVDGCLRLSEMNIGEDAALIRAMQAFAPRSLSALQVDGNALSAEFIEAVAKMAENISQLSMNCCQLDSKSVRLLLEIGRSYPQLTDLSMSFNDLSSAVIPDNVASLVHVCPTLTSLHLASCNLGLSAMSQLVHAITELHHLEDLDLSQNISVNSAHVGLILNSCSHLSRLNVAATSVTEVNAELNIVSKLHEVNLSLCELCDDAKSLFGWMLQCCDEITYVDLRATNISFVQLDAYCKGKGNKQPVTTLKLAGCGEVESDEGAFVSMMKIVVTTDFGVRFELEEEFKN</sequence>
<dbReference type="InterPro" id="IPR001611">
    <property type="entry name" value="Leu-rich_rpt"/>
</dbReference>
<dbReference type="InterPro" id="IPR032675">
    <property type="entry name" value="LRR_dom_sf"/>
</dbReference>
<comment type="subcellular location">
    <subcellularLocation>
        <location evidence="1">Nucleus</location>
    </subcellularLocation>
</comment>
<dbReference type="PANTHER" id="PTHR46358">
    <property type="entry name" value="TONSOKU-LIKE PROTEIN"/>
    <property type="match status" value="1"/>
</dbReference>
<dbReference type="InterPro" id="IPR052311">
    <property type="entry name" value="MMS22L-TONSL_complex_comp"/>
</dbReference>
<dbReference type="Gene3D" id="3.80.10.10">
    <property type="entry name" value="Ribonuclease Inhibitor"/>
    <property type="match status" value="2"/>
</dbReference>
<dbReference type="GO" id="GO:0031297">
    <property type="term" value="P:replication fork processing"/>
    <property type="evidence" value="ECO:0007669"/>
    <property type="project" value="TreeGrafter"/>
</dbReference>
<dbReference type="Proteomes" id="UP000887569">
    <property type="component" value="Unplaced"/>
</dbReference>
<accession>A0A915AJP1</accession>
<evidence type="ECO:0000256" key="1">
    <source>
        <dbReference type="ARBA" id="ARBA00004123"/>
    </source>
</evidence>
<keyword evidence="4" id="KW-1185">Reference proteome</keyword>
<reference evidence="5" key="1">
    <citation type="submission" date="2022-11" db="UniProtKB">
        <authorList>
            <consortium name="WormBaseParasite"/>
        </authorList>
    </citation>
    <scope>IDENTIFICATION</scope>
</reference>
<evidence type="ECO:0000256" key="2">
    <source>
        <dbReference type="ARBA" id="ARBA00022737"/>
    </source>
</evidence>
<name>A0A915AJP1_PARUN</name>
<dbReference type="GO" id="GO:0000724">
    <property type="term" value="P:double-strand break repair via homologous recombination"/>
    <property type="evidence" value="ECO:0007669"/>
    <property type="project" value="TreeGrafter"/>
</dbReference>
<dbReference type="SUPFAM" id="SSF52047">
    <property type="entry name" value="RNI-like"/>
    <property type="match status" value="1"/>
</dbReference>